<dbReference type="OrthoDB" id="2097272at2"/>
<name>A0A7X3G9X4_9STRE</name>
<accession>A0A7X3G9X4</accession>
<evidence type="ECO:0000313" key="1">
    <source>
        <dbReference type="EMBL" id="MVX59782.1"/>
    </source>
</evidence>
<dbReference type="Proteomes" id="UP000461595">
    <property type="component" value="Unassembled WGS sequence"/>
</dbReference>
<proteinExistence type="predicted"/>
<organism evidence="1 2">
    <name type="scientific">Streptococcus danieliae</name>
    <dbReference type="NCBI Taxonomy" id="747656"/>
    <lineage>
        <taxon>Bacteria</taxon>
        <taxon>Bacillati</taxon>
        <taxon>Bacillota</taxon>
        <taxon>Bacilli</taxon>
        <taxon>Lactobacillales</taxon>
        <taxon>Streptococcaceae</taxon>
        <taxon>Streptococcus</taxon>
    </lineage>
</organism>
<evidence type="ECO:0000313" key="2">
    <source>
        <dbReference type="Proteomes" id="UP000461595"/>
    </source>
</evidence>
<reference evidence="1 2" key="1">
    <citation type="submission" date="2019-12" db="EMBL/GenBank/DDBJ databases">
        <title>Microbes associate with the intestines of laboratory mice.</title>
        <authorList>
            <person name="Navarre W."/>
            <person name="Wong E."/>
        </authorList>
    </citation>
    <scope>NUCLEOTIDE SEQUENCE [LARGE SCALE GENOMIC DNA]</scope>
    <source>
        <strain evidence="1 2">NM51_B2-22</strain>
    </source>
</reference>
<dbReference type="AlphaFoldDB" id="A0A7X3G9X4"/>
<gene>
    <name evidence="1" type="ORF">E5983_09185</name>
</gene>
<sequence length="168" mass="19929">MRKIFITLTTFFTLSLLLKIGLEIRHNLIYYSVYYAQNVHHNSNTDPVMATLIDNLSDIPKPENNQIGYDFDGINIIYMKTENTRLAGLEAWYDLYHDNHTYYFNSKAELVEYSRVTDNTSYNIKDKRKEARKLIYSIIQPIIDIQPKPPKSANFQWLFNITYGRRFQ</sequence>
<protein>
    <submittedName>
        <fullName evidence="1">Uncharacterized protein</fullName>
    </submittedName>
</protein>
<dbReference type="EMBL" id="WSRS01000157">
    <property type="protein sequence ID" value="MVX59782.1"/>
    <property type="molecule type" value="Genomic_DNA"/>
</dbReference>
<comment type="caution">
    <text evidence="1">The sequence shown here is derived from an EMBL/GenBank/DDBJ whole genome shotgun (WGS) entry which is preliminary data.</text>
</comment>
<dbReference type="RefSeq" id="WP_160333503.1">
    <property type="nucleotide sequence ID" value="NZ_CATKDJ010000160.1"/>
</dbReference>